<keyword evidence="1" id="KW-1133">Transmembrane helix</keyword>
<organism evidence="2 3">
    <name type="scientific">Streptococcus acidominimus</name>
    <dbReference type="NCBI Taxonomy" id="1326"/>
    <lineage>
        <taxon>Bacteria</taxon>
        <taxon>Bacillati</taxon>
        <taxon>Bacillota</taxon>
        <taxon>Bacilli</taxon>
        <taxon>Lactobacillales</taxon>
        <taxon>Streptococcaceae</taxon>
        <taxon>Streptococcus</taxon>
    </lineage>
</organism>
<dbReference type="EMBL" id="LT906454">
    <property type="protein sequence ID" value="SNV44517.1"/>
    <property type="molecule type" value="Genomic_DNA"/>
</dbReference>
<protein>
    <submittedName>
        <fullName evidence="2">Uncharacterized protein</fullName>
    </submittedName>
</protein>
<evidence type="ECO:0000313" key="2">
    <source>
        <dbReference type="EMBL" id="SNV44517.1"/>
    </source>
</evidence>
<dbReference type="AlphaFoldDB" id="A0A239XCW6"/>
<keyword evidence="1" id="KW-0472">Membrane</keyword>
<keyword evidence="1" id="KW-0812">Transmembrane</keyword>
<sequence length="42" mass="4924">MTKQSKLWNSLTHRKTGKYYFIVGTFLLILLVDLFGNSKVVY</sequence>
<evidence type="ECO:0000313" key="3">
    <source>
        <dbReference type="Proteomes" id="UP000215144"/>
    </source>
</evidence>
<dbReference type="KEGG" id="saco:SAME_01869"/>
<feature type="transmembrane region" description="Helical" evidence="1">
    <location>
        <begin position="20"/>
        <end position="36"/>
    </location>
</feature>
<evidence type="ECO:0000256" key="1">
    <source>
        <dbReference type="SAM" id="Phobius"/>
    </source>
</evidence>
<name>A0A239XCW6_STRAI</name>
<accession>A0A239XCW6</accession>
<reference evidence="2 3" key="1">
    <citation type="submission" date="2017-06" db="EMBL/GenBank/DDBJ databases">
        <authorList>
            <consortium name="Pathogen Informatics"/>
        </authorList>
    </citation>
    <scope>NUCLEOTIDE SEQUENCE [LARGE SCALE GENOMIC DNA]</scope>
    <source>
        <strain evidence="2 3">NCTC11291</strain>
    </source>
</reference>
<proteinExistence type="predicted"/>
<gene>
    <name evidence="2" type="ORF">SAMEA4504048_01869</name>
</gene>
<dbReference type="Proteomes" id="UP000215144">
    <property type="component" value="Chromosome 1"/>
</dbReference>